<dbReference type="InterPro" id="IPR002934">
    <property type="entry name" value="Polymerase_NTP_transf_dom"/>
</dbReference>
<dbReference type="Pfam" id="PF01909">
    <property type="entry name" value="NTP_transf_2"/>
    <property type="match status" value="1"/>
</dbReference>
<dbReference type="InterPro" id="IPR052548">
    <property type="entry name" value="Type_VII_TA_antitoxin"/>
</dbReference>
<comment type="caution">
    <text evidence="2">The sequence shown here is derived from an EMBL/GenBank/DDBJ whole genome shotgun (WGS) entry which is preliminary data.</text>
</comment>
<dbReference type="InterPro" id="IPR043519">
    <property type="entry name" value="NT_sf"/>
</dbReference>
<evidence type="ECO:0000313" key="2">
    <source>
        <dbReference type="EMBL" id="MEA5478039.1"/>
    </source>
</evidence>
<accession>A0ABU5TIR6</accession>
<protein>
    <submittedName>
        <fullName evidence="2">Nucleotidyltransferase domain-containing protein</fullName>
    </submittedName>
</protein>
<proteinExistence type="predicted"/>
<sequence length="111" mass="12882">MIVTQGHQQLFTLLAPLREYFQQEYQTRLDRLILFGSQARGEALPTSDIDILIVLQDPVNSSTELRRTSHFIAQFCLEHSLLVSRLFLPRSRFETENSPLLRNIRQDGIVL</sequence>
<dbReference type="PANTHER" id="PTHR33933">
    <property type="entry name" value="NUCLEOTIDYLTRANSFERASE"/>
    <property type="match status" value="1"/>
</dbReference>
<dbReference type="EMBL" id="JAYGIE010000053">
    <property type="protein sequence ID" value="MEA5478039.1"/>
    <property type="molecule type" value="Genomic_DNA"/>
</dbReference>
<gene>
    <name evidence="2" type="ORF">VB774_10450</name>
</gene>
<reference evidence="2 3" key="1">
    <citation type="submission" date="2023-12" db="EMBL/GenBank/DDBJ databases">
        <title>Baltic Sea Cyanobacteria.</title>
        <authorList>
            <person name="Delbaje E."/>
            <person name="Fewer D.P."/>
            <person name="Shishido T.K."/>
        </authorList>
    </citation>
    <scope>NUCLEOTIDE SEQUENCE [LARGE SCALE GENOMIC DNA]</scope>
    <source>
        <strain evidence="2 3">UHCC 0370</strain>
    </source>
</reference>
<dbReference type="CDD" id="cd05403">
    <property type="entry name" value="NT_KNTase_like"/>
    <property type="match status" value="1"/>
</dbReference>
<keyword evidence="3" id="KW-1185">Reference proteome</keyword>
<dbReference type="Gene3D" id="3.30.460.10">
    <property type="entry name" value="Beta Polymerase, domain 2"/>
    <property type="match status" value="1"/>
</dbReference>
<dbReference type="RefSeq" id="WP_323261618.1">
    <property type="nucleotide sequence ID" value="NZ_JAYGIE010000053.1"/>
</dbReference>
<evidence type="ECO:0000259" key="1">
    <source>
        <dbReference type="Pfam" id="PF01909"/>
    </source>
</evidence>
<name>A0ABU5TIR6_9CYAN</name>
<dbReference type="PANTHER" id="PTHR33933:SF1">
    <property type="entry name" value="PROTEIN ADENYLYLTRANSFERASE MNTA-RELATED"/>
    <property type="match status" value="1"/>
</dbReference>
<dbReference type="Proteomes" id="UP001301388">
    <property type="component" value="Unassembled WGS sequence"/>
</dbReference>
<organism evidence="2 3">
    <name type="scientific">Pseudanabaena galeata UHCC 0370</name>
    <dbReference type="NCBI Taxonomy" id="3110310"/>
    <lineage>
        <taxon>Bacteria</taxon>
        <taxon>Bacillati</taxon>
        <taxon>Cyanobacteriota</taxon>
        <taxon>Cyanophyceae</taxon>
        <taxon>Pseudanabaenales</taxon>
        <taxon>Pseudanabaenaceae</taxon>
        <taxon>Pseudanabaena</taxon>
    </lineage>
</organism>
<evidence type="ECO:0000313" key="3">
    <source>
        <dbReference type="Proteomes" id="UP001301388"/>
    </source>
</evidence>
<dbReference type="SUPFAM" id="SSF81301">
    <property type="entry name" value="Nucleotidyltransferase"/>
    <property type="match status" value="1"/>
</dbReference>
<feature type="domain" description="Polymerase nucleotidyl transferase" evidence="1">
    <location>
        <begin position="17"/>
        <end position="75"/>
    </location>
</feature>